<evidence type="ECO:0000256" key="2">
    <source>
        <dbReference type="PROSITE-ProRule" id="PRU00703"/>
    </source>
</evidence>
<accession>A0A286GT61</accession>
<dbReference type="SUPFAM" id="SSF54631">
    <property type="entry name" value="CBS-domain pair"/>
    <property type="match status" value="1"/>
</dbReference>
<gene>
    <name evidence="4" type="ORF">SAMN06272739_2021</name>
</gene>
<protein>
    <submittedName>
        <fullName evidence="4">CBS domain-containing protein</fullName>
    </submittedName>
</protein>
<dbReference type="PANTHER" id="PTHR43080:SF2">
    <property type="entry name" value="CBS DOMAIN-CONTAINING PROTEIN"/>
    <property type="match status" value="1"/>
</dbReference>
<organism evidence="4 5">
    <name type="scientific">Blastococcus haudaquaticus</name>
    <dbReference type="NCBI Taxonomy" id="1938745"/>
    <lineage>
        <taxon>Bacteria</taxon>
        <taxon>Bacillati</taxon>
        <taxon>Actinomycetota</taxon>
        <taxon>Actinomycetes</taxon>
        <taxon>Geodermatophilales</taxon>
        <taxon>Geodermatophilaceae</taxon>
        <taxon>Blastococcus</taxon>
    </lineage>
</organism>
<dbReference type="CDD" id="cd02205">
    <property type="entry name" value="CBS_pair_SF"/>
    <property type="match status" value="1"/>
</dbReference>
<name>A0A286GT61_9ACTN</name>
<evidence type="ECO:0000256" key="1">
    <source>
        <dbReference type="ARBA" id="ARBA00023122"/>
    </source>
</evidence>
<dbReference type="EMBL" id="OCNK01000002">
    <property type="protein sequence ID" value="SOD98757.1"/>
    <property type="molecule type" value="Genomic_DNA"/>
</dbReference>
<dbReference type="InterPro" id="IPR046342">
    <property type="entry name" value="CBS_dom_sf"/>
</dbReference>
<dbReference type="PROSITE" id="PS51371">
    <property type="entry name" value="CBS"/>
    <property type="match status" value="2"/>
</dbReference>
<dbReference type="SMART" id="SM00116">
    <property type="entry name" value="CBS"/>
    <property type="match status" value="2"/>
</dbReference>
<keyword evidence="1 2" id="KW-0129">CBS domain</keyword>
<evidence type="ECO:0000259" key="3">
    <source>
        <dbReference type="PROSITE" id="PS51371"/>
    </source>
</evidence>
<dbReference type="AlphaFoldDB" id="A0A286GT61"/>
<dbReference type="InterPro" id="IPR000644">
    <property type="entry name" value="CBS_dom"/>
</dbReference>
<evidence type="ECO:0000313" key="4">
    <source>
        <dbReference type="EMBL" id="SOD98757.1"/>
    </source>
</evidence>
<keyword evidence="5" id="KW-1185">Reference proteome</keyword>
<dbReference type="InterPro" id="IPR051257">
    <property type="entry name" value="Diverse_CBS-Domain"/>
</dbReference>
<reference evidence="5" key="1">
    <citation type="submission" date="2017-09" db="EMBL/GenBank/DDBJ databases">
        <authorList>
            <person name="Varghese N."/>
            <person name="Submissions S."/>
        </authorList>
    </citation>
    <scope>NUCLEOTIDE SEQUENCE [LARGE SCALE GENOMIC DNA]</scope>
    <source>
        <strain evidence="5">DSM 44270</strain>
    </source>
</reference>
<dbReference type="Gene3D" id="3.10.580.10">
    <property type="entry name" value="CBS-domain"/>
    <property type="match status" value="1"/>
</dbReference>
<feature type="domain" description="CBS" evidence="3">
    <location>
        <begin position="30"/>
        <end position="86"/>
    </location>
</feature>
<evidence type="ECO:0000313" key="5">
    <source>
        <dbReference type="Proteomes" id="UP000219482"/>
    </source>
</evidence>
<dbReference type="PANTHER" id="PTHR43080">
    <property type="entry name" value="CBS DOMAIN-CONTAINING PROTEIN CBSX3, MITOCHONDRIAL"/>
    <property type="match status" value="1"/>
</dbReference>
<sequence length="153" mass="15928">MDTNVPPTTTLSVGPAAATPRGCTTVADVMAVPIATIEPEAHLAAASYLIKRSRASVLVVTGDGGQPVATVTAVDIGRAIADGRDVELTRIRQVVTRKPPTVEVHATAADAVRLMLAAGVQCLPVLDGSRLVGTVQLDDLRPAVRMPEPQVHR</sequence>
<proteinExistence type="predicted"/>
<dbReference type="Proteomes" id="UP000219482">
    <property type="component" value="Unassembled WGS sequence"/>
</dbReference>
<feature type="domain" description="CBS" evidence="3">
    <location>
        <begin position="95"/>
        <end position="150"/>
    </location>
</feature>
<dbReference type="Pfam" id="PF00571">
    <property type="entry name" value="CBS"/>
    <property type="match status" value="2"/>
</dbReference>